<evidence type="ECO:0000313" key="2">
    <source>
        <dbReference type="Proteomes" id="UP000819052"/>
    </source>
</evidence>
<name>A0ABX0MCW9_9BURK</name>
<evidence type="ECO:0000313" key="1">
    <source>
        <dbReference type="EMBL" id="NHZ45029.1"/>
    </source>
</evidence>
<accession>A0ABX0MCW9</accession>
<dbReference type="RefSeq" id="WP_167082266.1">
    <property type="nucleotide sequence ID" value="NZ_VVIW01000057.1"/>
</dbReference>
<comment type="caution">
    <text evidence="1">The sequence shown here is derived from an EMBL/GenBank/DDBJ whole genome shotgun (WGS) entry which is preliminary data.</text>
</comment>
<reference evidence="1 2" key="1">
    <citation type="submission" date="2019-09" db="EMBL/GenBank/DDBJ databases">
        <title>Taxonomy of Antarctic Massilia spp.: description of Massilia rubra sp. nov., Massilia aquatica sp. nov., Massilia mucilaginosa sp. nov., Massilia frigida sp. nov. isolated from streams, lakes and regoliths.</title>
        <authorList>
            <person name="Holochova P."/>
            <person name="Sedlacek I."/>
            <person name="Kralova S."/>
            <person name="Maslanova I."/>
            <person name="Busse H.-J."/>
            <person name="Stankova E."/>
            <person name="Vrbovska V."/>
            <person name="Kovarovic V."/>
            <person name="Bartak M."/>
            <person name="Svec P."/>
            <person name="Pantucek R."/>
        </authorList>
    </citation>
    <scope>NUCLEOTIDE SEQUENCE [LARGE SCALE GENOMIC DNA]</scope>
    <source>
        <strain evidence="1 2">CCM 8693</strain>
    </source>
</reference>
<gene>
    <name evidence="1" type="ORF">F1609_33545</name>
</gene>
<protein>
    <recommendedName>
        <fullName evidence="3">IS1 family transposase</fullName>
    </recommendedName>
</protein>
<dbReference type="EMBL" id="VVIW01000057">
    <property type="protein sequence ID" value="NHZ45029.1"/>
    <property type="molecule type" value="Genomic_DNA"/>
</dbReference>
<evidence type="ECO:0008006" key="3">
    <source>
        <dbReference type="Google" id="ProtNLM"/>
    </source>
</evidence>
<organism evidence="1 2">
    <name type="scientific">Massilia aquatica</name>
    <dbReference type="NCBI Taxonomy" id="2609000"/>
    <lineage>
        <taxon>Bacteria</taxon>
        <taxon>Pseudomonadati</taxon>
        <taxon>Pseudomonadota</taxon>
        <taxon>Betaproteobacteria</taxon>
        <taxon>Burkholderiales</taxon>
        <taxon>Oxalobacteraceae</taxon>
        <taxon>Telluria group</taxon>
        <taxon>Massilia</taxon>
    </lineage>
</organism>
<proteinExistence type="predicted"/>
<sequence>MNENARAAVDAEPCAHGTLRHERTCPACSREASVTLGYGDVYGALRSWESFDCRYCGMKWESDDRGFLQPEPRARMLAAYGTWTVRMGRAQSAFNAVKVLRNALGLELMEAYAMLKHESGIVLTGTSQECAWLKGLLEKAGERPVMNQVTLA</sequence>
<dbReference type="Proteomes" id="UP000819052">
    <property type="component" value="Unassembled WGS sequence"/>
</dbReference>
<keyword evidence="2" id="KW-1185">Reference proteome</keyword>